<evidence type="ECO:0000313" key="7">
    <source>
        <dbReference type="EMBL" id="KAF8481739.1"/>
    </source>
</evidence>
<keyword evidence="3" id="KW-0547">Nucleotide-binding</keyword>
<dbReference type="InterPro" id="IPR045864">
    <property type="entry name" value="aa-tRNA-synth_II/BPL/LPL"/>
</dbReference>
<dbReference type="Gene3D" id="3.30.930.10">
    <property type="entry name" value="Bira Bifunctional Protein, Domain 2"/>
    <property type="match status" value="1"/>
</dbReference>
<dbReference type="Proteomes" id="UP000759537">
    <property type="component" value="Unassembled WGS sequence"/>
</dbReference>
<dbReference type="GO" id="GO:0032543">
    <property type="term" value="P:mitochondrial translation"/>
    <property type="evidence" value="ECO:0007669"/>
    <property type="project" value="TreeGrafter"/>
</dbReference>
<dbReference type="GO" id="GO:0006427">
    <property type="term" value="P:histidyl-tRNA aminoacylation"/>
    <property type="evidence" value="ECO:0007669"/>
    <property type="project" value="TreeGrafter"/>
</dbReference>
<dbReference type="GO" id="GO:0004821">
    <property type="term" value="F:histidine-tRNA ligase activity"/>
    <property type="evidence" value="ECO:0007669"/>
    <property type="project" value="UniProtKB-EC"/>
</dbReference>
<dbReference type="EC" id="6.1.1.21" evidence="2"/>
<dbReference type="OrthoDB" id="1906957at2759"/>
<dbReference type="GO" id="GO:0000166">
    <property type="term" value="F:nucleotide binding"/>
    <property type="evidence" value="ECO:0007669"/>
    <property type="project" value="UniProtKB-KW"/>
</dbReference>
<dbReference type="InterPro" id="IPR041715">
    <property type="entry name" value="HisRS-like_core"/>
</dbReference>
<dbReference type="InterPro" id="IPR004154">
    <property type="entry name" value="Anticodon-bd"/>
</dbReference>
<dbReference type="GO" id="GO:0005829">
    <property type="term" value="C:cytosol"/>
    <property type="evidence" value="ECO:0007669"/>
    <property type="project" value="TreeGrafter"/>
</dbReference>
<feature type="domain" description="Aminoacyl-transfer RNA synthetases class-II family profile" evidence="6">
    <location>
        <begin position="117"/>
        <end position="501"/>
    </location>
</feature>
<comment type="caution">
    <text evidence="7">The sequence shown here is derived from an EMBL/GenBank/DDBJ whole genome shotgun (WGS) entry which is preliminary data.</text>
</comment>
<name>A0A9P5MYA4_9AGAM</name>
<sequence length="606" mass="66855">MLAHWQLLRLAHPISCRPLSSKKQFKATLLHTMVASVDALNAEFAQQTEVFNKLRIENSDPAALEESRKRLGEIKRKLASIKPGGKDAKKKGRLLLKTPKGTRDYGPGEMFCRDYAERIVKECFVLYGGAQLDTPVFERKDILAGKYGEDAKLIFDLEDQGGEQLALRYDHTVPLARYLAMGGATNTQSKLWQIGKVYRRDSPVMSKGRMREFSQADFDISGQWDTMIPDAELLSLLCTILTRLEVGEFTIKVNHRRVLDGIFEVCGVPPEKVRSISSAVDKLDKLPWSEVKKEMTEEKGLDSTSADKIGEYVKHKGGRQLLDQLLADATLTANTKAKQGLDEMTILFTFLDAYRITDKISFDLSLARGLDYYTGLIYEAIVEASAPPGLKAEGLDPAPPTSAAPPKKKSKKLGPDEDEEIDESQVGVGSIAAGGRYDDLVGMFTAAASGDGKKTAGLPCVGVSIGLDRIFALLWPKWVERGMRSKEVFAYVLSAGDGLLPERMALVQELRAQGIAADFLAKNKPKLNAQFAAGERDEVPYAVILGGDELKAGLVTVKEQRWEFVDGKKAKVESAEKGTKVARAELVQWLKDTTTFKNWSSGMLIQ</sequence>
<proteinExistence type="inferred from homology"/>
<dbReference type="Pfam" id="PF13393">
    <property type="entry name" value="tRNA-synt_His"/>
    <property type="match status" value="1"/>
</dbReference>
<dbReference type="SUPFAM" id="SSF55681">
    <property type="entry name" value="Class II aaRS and biotin synthetases"/>
    <property type="match status" value="1"/>
</dbReference>
<evidence type="ECO:0000256" key="2">
    <source>
        <dbReference type="ARBA" id="ARBA00012815"/>
    </source>
</evidence>
<reference evidence="7" key="2">
    <citation type="journal article" date="2020" name="Nat. Commun.">
        <title>Large-scale genome sequencing of mycorrhizal fungi provides insights into the early evolution of symbiotic traits.</title>
        <authorList>
            <person name="Miyauchi S."/>
            <person name="Kiss E."/>
            <person name="Kuo A."/>
            <person name="Drula E."/>
            <person name="Kohler A."/>
            <person name="Sanchez-Garcia M."/>
            <person name="Morin E."/>
            <person name="Andreopoulos B."/>
            <person name="Barry K.W."/>
            <person name="Bonito G."/>
            <person name="Buee M."/>
            <person name="Carver A."/>
            <person name="Chen C."/>
            <person name="Cichocki N."/>
            <person name="Clum A."/>
            <person name="Culley D."/>
            <person name="Crous P.W."/>
            <person name="Fauchery L."/>
            <person name="Girlanda M."/>
            <person name="Hayes R.D."/>
            <person name="Keri Z."/>
            <person name="LaButti K."/>
            <person name="Lipzen A."/>
            <person name="Lombard V."/>
            <person name="Magnuson J."/>
            <person name="Maillard F."/>
            <person name="Murat C."/>
            <person name="Nolan M."/>
            <person name="Ohm R.A."/>
            <person name="Pangilinan J."/>
            <person name="Pereira M.F."/>
            <person name="Perotto S."/>
            <person name="Peter M."/>
            <person name="Pfister S."/>
            <person name="Riley R."/>
            <person name="Sitrit Y."/>
            <person name="Stielow J.B."/>
            <person name="Szollosi G."/>
            <person name="Zifcakova L."/>
            <person name="Stursova M."/>
            <person name="Spatafora J.W."/>
            <person name="Tedersoo L."/>
            <person name="Vaario L.M."/>
            <person name="Yamada A."/>
            <person name="Yan M."/>
            <person name="Wang P."/>
            <person name="Xu J."/>
            <person name="Bruns T."/>
            <person name="Baldrian P."/>
            <person name="Vilgalys R."/>
            <person name="Dunand C."/>
            <person name="Henrissat B."/>
            <person name="Grigoriev I.V."/>
            <person name="Hibbett D."/>
            <person name="Nagy L.G."/>
            <person name="Martin F.M."/>
        </authorList>
    </citation>
    <scope>NUCLEOTIDE SEQUENCE</scope>
    <source>
        <strain evidence="7">Prilba</strain>
    </source>
</reference>
<dbReference type="AlphaFoldDB" id="A0A9P5MYA4"/>
<feature type="region of interest" description="Disordered" evidence="5">
    <location>
        <begin position="391"/>
        <end position="425"/>
    </location>
</feature>
<organism evidence="7 8">
    <name type="scientific">Russula ochroleuca</name>
    <dbReference type="NCBI Taxonomy" id="152965"/>
    <lineage>
        <taxon>Eukaryota</taxon>
        <taxon>Fungi</taxon>
        <taxon>Dikarya</taxon>
        <taxon>Basidiomycota</taxon>
        <taxon>Agaricomycotina</taxon>
        <taxon>Agaricomycetes</taxon>
        <taxon>Russulales</taxon>
        <taxon>Russulaceae</taxon>
        <taxon>Russula</taxon>
    </lineage>
</organism>
<dbReference type="Pfam" id="PF03129">
    <property type="entry name" value="HGTP_anticodon"/>
    <property type="match status" value="1"/>
</dbReference>
<evidence type="ECO:0000256" key="4">
    <source>
        <dbReference type="ARBA" id="ARBA00047639"/>
    </source>
</evidence>
<keyword evidence="7" id="KW-0436">Ligase</keyword>
<dbReference type="PANTHER" id="PTHR11476">
    <property type="entry name" value="HISTIDYL-TRNA SYNTHETASE"/>
    <property type="match status" value="1"/>
</dbReference>
<gene>
    <name evidence="7" type="ORF">DFH94DRAFT_732716</name>
</gene>
<dbReference type="InterPro" id="IPR006195">
    <property type="entry name" value="aa-tRNA-synth_II"/>
</dbReference>
<reference evidence="7" key="1">
    <citation type="submission" date="2019-10" db="EMBL/GenBank/DDBJ databases">
        <authorList>
            <consortium name="DOE Joint Genome Institute"/>
            <person name="Kuo A."/>
            <person name="Miyauchi S."/>
            <person name="Kiss E."/>
            <person name="Drula E."/>
            <person name="Kohler A."/>
            <person name="Sanchez-Garcia M."/>
            <person name="Andreopoulos B."/>
            <person name="Barry K.W."/>
            <person name="Bonito G."/>
            <person name="Buee M."/>
            <person name="Carver A."/>
            <person name="Chen C."/>
            <person name="Cichocki N."/>
            <person name="Clum A."/>
            <person name="Culley D."/>
            <person name="Crous P.W."/>
            <person name="Fauchery L."/>
            <person name="Girlanda M."/>
            <person name="Hayes R."/>
            <person name="Keri Z."/>
            <person name="LaButti K."/>
            <person name="Lipzen A."/>
            <person name="Lombard V."/>
            <person name="Magnuson J."/>
            <person name="Maillard F."/>
            <person name="Morin E."/>
            <person name="Murat C."/>
            <person name="Nolan M."/>
            <person name="Ohm R."/>
            <person name="Pangilinan J."/>
            <person name="Pereira M."/>
            <person name="Perotto S."/>
            <person name="Peter M."/>
            <person name="Riley R."/>
            <person name="Sitrit Y."/>
            <person name="Stielow B."/>
            <person name="Szollosi G."/>
            <person name="Zifcakova L."/>
            <person name="Stursova M."/>
            <person name="Spatafora J.W."/>
            <person name="Tedersoo L."/>
            <person name="Vaario L.-M."/>
            <person name="Yamada A."/>
            <person name="Yan M."/>
            <person name="Wang P."/>
            <person name="Xu J."/>
            <person name="Bruns T."/>
            <person name="Baldrian P."/>
            <person name="Vilgalys R."/>
            <person name="Henrissat B."/>
            <person name="Grigoriev I.V."/>
            <person name="Hibbett D."/>
            <person name="Nagy L.G."/>
            <person name="Martin F.M."/>
        </authorList>
    </citation>
    <scope>NUCLEOTIDE SEQUENCE</scope>
    <source>
        <strain evidence="7">Prilba</strain>
    </source>
</reference>
<dbReference type="GO" id="GO:0003723">
    <property type="term" value="F:RNA binding"/>
    <property type="evidence" value="ECO:0007669"/>
    <property type="project" value="TreeGrafter"/>
</dbReference>
<dbReference type="PROSITE" id="PS50862">
    <property type="entry name" value="AA_TRNA_LIGASE_II"/>
    <property type="match status" value="1"/>
</dbReference>
<evidence type="ECO:0000313" key="8">
    <source>
        <dbReference type="Proteomes" id="UP000759537"/>
    </source>
</evidence>
<evidence type="ECO:0000256" key="1">
    <source>
        <dbReference type="ARBA" id="ARBA00008226"/>
    </source>
</evidence>
<keyword evidence="8" id="KW-1185">Reference proteome</keyword>
<comment type="similarity">
    <text evidence="1">Belongs to the class-II aminoacyl-tRNA synthetase family.</text>
</comment>
<evidence type="ECO:0000256" key="3">
    <source>
        <dbReference type="ARBA" id="ARBA00022741"/>
    </source>
</evidence>
<accession>A0A9P5MYA4</accession>
<dbReference type="CDD" id="cd00773">
    <property type="entry name" value="HisRS-like_core"/>
    <property type="match status" value="1"/>
</dbReference>
<dbReference type="SUPFAM" id="SSF52954">
    <property type="entry name" value="Class II aaRS ABD-related"/>
    <property type="match status" value="1"/>
</dbReference>
<evidence type="ECO:0000259" key="6">
    <source>
        <dbReference type="PROSITE" id="PS50862"/>
    </source>
</evidence>
<comment type="catalytic activity">
    <reaction evidence="4">
        <text>tRNA(His) + L-histidine + ATP = L-histidyl-tRNA(His) + AMP + diphosphate + H(+)</text>
        <dbReference type="Rhea" id="RHEA:17313"/>
        <dbReference type="Rhea" id="RHEA-COMP:9665"/>
        <dbReference type="Rhea" id="RHEA-COMP:9689"/>
        <dbReference type="ChEBI" id="CHEBI:15378"/>
        <dbReference type="ChEBI" id="CHEBI:30616"/>
        <dbReference type="ChEBI" id="CHEBI:33019"/>
        <dbReference type="ChEBI" id="CHEBI:57595"/>
        <dbReference type="ChEBI" id="CHEBI:78442"/>
        <dbReference type="ChEBI" id="CHEBI:78527"/>
        <dbReference type="ChEBI" id="CHEBI:456215"/>
        <dbReference type="EC" id="6.1.1.21"/>
    </reaction>
</comment>
<evidence type="ECO:0000256" key="5">
    <source>
        <dbReference type="SAM" id="MobiDB-lite"/>
    </source>
</evidence>
<protein>
    <recommendedName>
        <fullName evidence="2">histidine--tRNA ligase</fullName>
        <ecNumber evidence="2">6.1.1.21</ecNumber>
    </recommendedName>
</protein>
<dbReference type="GO" id="GO:0005739">
    <property type="term" value="C:mitochondrion"/>
    <property type="evidence" value="ECO:0007669"/>
    <property type="project" value="TreeGrafter"/>
</dbReference>
<dbReference type="EMBL" id="WHVB01000006">
    <property type="protein sequence ID" value="KAF8481739.1"/>
    <property type="molecule type" value="Genomic_DNA"/>
</dbReference>
<dbReference type="Gene3D" id="3.40.50.800">
    <property type="entry name" value="Anticodon-binding domain"/>
    <property type="match status" value="1"/>
</dbReference>
<dbReference type="PANTHER" id="PTHR11476:SF7">
    <property type="entry name" value="HISTIDINE--TRNA LIGASE"/>
    <property type="match status" value="1"/>
</dbReference>
<dbReference type="InterPro" id="IPR036621">
    <property type="entry name" value="Anticodon-bd_dom_sf"/>
</dbReference>